<dbReference type="InterPro" id="IPR029070">
    <property type="entry name" value="Chitinase_insertion_sf"/>
</dbReference>
<dbReference type="AlphaFoldDB" id="A0A1Y2FXE6"/>
<name>A0A1Y2FXE6_9BASI</name>
<accession>A0A1Y2FXE6</accession>
<feature type="region of interest" description="Disordered" evidence="1">
    <location>
        <begin position="409"/>
        <end position="455"/>
    </location>
</feature>
<dbReference type="GO" id="GO:0005975">
    <property type="term" value="P:carbohydrate metabolic process"/>
    <property type="evidence" value="ECO:0007669"/>
    <property type="project" value="InterPro"/>
</dbReference>
<dbReference type="GO" id="GO:0006032">
    <property type="term" value="P:chitin catabolic process"/>
    <property type="evidence" value="ECO:0007669"/>
    <property type="project" value="TreeGrafter"/>
</dbReference>
<evidence type="ECO:0000313" key="4">
    <source>
        <dbReference type="Proteomes" id="UP000193467"/>
    </source>
</evidence>
<sequence>MYYFVTVTTATGMELPSDQSTEDIKSFIKLAKANNVTPIFTLGGWTGSQYFSSLAASASSRTKLAKQLLAFANKYGFEGVDVDWEYPDADGVGCNSPTTSDSANFLLLLKELRNVFGKSMKLTSAVSMTGFLGADGNPLSDVSEFASYLDFIQIMAYDVSGTWSATSGPLAPLHACSSGVGVDTAITSWTGAGFPASQILLGLPAYTTSFTLSSSQLTKSTTSIGGCNSQLYNAKTGTTPQGDPATDLGGSSTDICGNESSGYSGQWQMKGLISGGILSADEQSGAGGFTRYWDECLSTPFLFNSESKVLISYDDSESVKIKSEFAKEKGLAGVMVFDTQGYTEGVYSAMREALGFSASASSSSSSSSSSEASTSTSKAVVKSTATASKTKTASTTTITSSHTAVATHTTAAASSSNSSSSPACHKSSSSLGANSGSTPLVAKLSPSSPSSSSLTSAAASASASLTADAAAAGSAAVSILCTSSSTWSLCAGKECTKMGEVADGTRCEEGEIVWARRRERRGRAARGHGREKRGGHGRRV</sequence>
<protein>
    <submittedName>
        <fullName evidence="3">Glycosyl hydrolases family 18-domain-containing protein</fullName>
    </submittedName>
</protein>
<dbReference type="OrthoDB" id="73875at2759"/>
<dbReference type="InterPro" id="IPR001223">
    <property type="entry name" value="Glyco_hydro18_cat"/>
</dbReference>
<dbReference type="SUPFAM" id="SSF51445">
    <property type="entry name" value="(Trans)glycosidases"/>
    <property type="match status" value="1"/>
</dbReference>
<feature type="region of interest" description="Disordered" evidence="1">
    <location>
        <begin position="360"/>
        <end position="381"/>
    </location>
</feature>
<dbReference type="Gene3D" id="3.20.20.80">
    <property type="entry name" value="Glycosidases"/>
    <property type="match status" value="1"/>
</dbReference>
<dbReference type="PROSITE" id="PS51910">
    <property type="entry name" value="GH18_2"/>
    <property type="match status" value="1"/>
</dbReference>
<evidence type="ECO:0000259" key="2">
    <source>
        <dbReference type="PROSITE" id="PS51910"/>
    </source>
</evidence>
<feature type="domain" description="GH18" evidence="2">
    <location>
        <begin position="1"/>
        <end position="357"/>
    </location>
</feature>
<dbReference type="Proteomes" id="UP000193467">
    <property type="component" value="Unassembled WGS sequence"/>
</dbReference>
<dbReference type="SUPFAM" id="SSF54556">
    <property type="entry name" value="Chitinase insertion domain"/>
    <property type="match status" value="1"/>
</dbReference>
<dbReference type="GO" id="GO:0008061">
    <property type="term" value="F:chitin binding"/>
    <property type="evidence" value="ECO:0007669"/>
    <property type="project" value="InterPro"/>
</dbReference>
<dbReference type="InParanoid" id="A0A1Y2FXE6"/>
<evidence type="ECO:0000313" key="3">
    <source>
        <dbReference type="EMBL" id="ORY88714.1"/>
    </source>
</evidence>
<dbReference type="STRING" id="106004.A0A1Y2FXE6"/>
<dbReference type="InterPro" id="IPR017853">
    <property type="entry name" value="GH"/>
</dbReference>
<proteinExistence type="predicted"/>
<dbReference type="GO" id="GO:0004568">
    <property type="term" value="F:chitinase activity"/>
    <property type="evidence" value="ECO:0007669"/>
    <property type="project" value="TreeGrafter"/>
</dbReference>
<dbReference type="SMART" id="SM00636">
    <property type="entry name" value="Glyco_18"/>
    <property type="match status" value="1"/>
</dbReference>
<dbReference type="Pfam" id="PF00704">
    <property type="entry name" value="Glyco_hydro_18"/>
    <property type="match status" value="1"/>
</dbReference>
<dbReference type="PANTHER" id="PTHR11177:SF317">
    <property type="entry name" value="CHITINASE 12-RELATED"/>
    <property type="match status" value="1"/>
</dbReference>
<reference evidence="3 4" key="1">
    <citation type="submission" date="2016-07" db="EMBL/GenBank/DDBJ databases">
        <title>Pervasive Adenine N6-methylation of Active Genes in Fungi.</title>
        <authorList>
            <consortium name="DOE Joint Genome Institute"/>
            <person name="Mondo S.J."/>
            <person name="Dannebaum R.O."/>
            <person name="Kuo R.C."/>
            <person name="Labutti K."/>
            <person name="Haridas S."/>
            <person name="Kuo A."/>
            <person name="Salamov A."/>
            <person name="Ahrendt S.R."/>
            <person name="Lipzen A."/>
            <person name="Sullivan W."/>
            <person name="Andreopoulos W.B."/>
            <person name="Clum A."/>
            <person name="Lindquist E."/>
            <person name="Daum C."/>
            <person name="Ramamoorthy G.K."/>
            <person name="Gryganskyi A."/>
            <person name="Culley D."/>
            <person name="Magnuson J.K."/>
            <person name="James T.Y."/>
            <person name="O'Malley M.A."/>
            <person name="Stajich J.E."/>
            <person name="Spatafora J.W."/>
            <person name="Visel A."/>
            <person name="Grigoriev I.V."/>
        </authorList>
    </citation>
    <scope>NUCLEOTIDE SEQUENCE [LARGE SCALE GENOMIC DNA]</scope>
    <source>
        <strain evidence="3 4">62-1032</strain>
    </source>
</reference>
<feature type="region of interest" description="Disordered" evidence="1">
    <location>
        <begin position="519"/>
        <end position="540"/>
    </location>
</feature>
<dbReference type="InterPro" id="IPR050314">
    <property type="entry name" value="Glycosyl_Hydrlase_18"/>
</dbReference>
<keyword evidence="4" id="KW-1185">Reference proteome</keyword>
<evidence type="ECO:0000256" key="1">
    <source>
        <dbReference type="SAM" id="MobiDB-lite"/>
    </source>
</evidence>
<dbReference type="InterPro" id="IPR011583">
    <property type="entry name" value="Chitinase_II/V-like_cat"/>
</dbReference>
<keyword evidence="3" id="KW-0378">Hydrolase</keyword>
<dbReference type="PANTHER" id="PTHR11177">
    <property type="entry name" value="CHITINASE"/>
    <property type="match status" value="1"/>
</dbReference>
<comment type="caution">
    <text evidence="3">The sequence shown here is derived from an EMBL/GenBank/DDBJ whole genome shotgun (WGS) entry which is preliminary data.</text>
</comment>
<dbReference type="EMBL" id="MCGR01000008">
    <property type="protein sequence ID" value="ORY88714.1"/>
    <property type="molecule type" value="Genomic_DNA"/>
</dbReference>
<dbReference type="GO" id="GO:0005576">
    <property type="term" value="C:extracellular region"/>
    <property type="evidence" value="ECO:0007669"/>
    <property type="project" value="TreeGrafter"/>
</dbReference>
<organism evidence="3 4">
    <name type="scientific">Leucosporidium creatinivorum</name>
    <dbReference type="NCBI Taxonomy" id="106004"/>
    <lineage>
        <taxon>Eukaryota</taxon>
        <taxon>Fungi</taxon>
        <taxon>Dikarya</taxon>
        <taxon>Basidiomycota</taxon>
        <taxon>Pucciniomycotina</taxon>
        <taxon>Microbotryomycetes</taxon>
        <taxon>Leucosporidiales</taxon>
        <taxon>Leucosporidium</taxon>
    </lineage>
</organism>
<dbReference type="Gene3D" id="3.10.50.10">
    <property type="match status" value="1"/>
</dbReference>
<gene>
    <name evidence="3" type="ORF">BCR35DRAFT_204067</name>
</gene>